<protein>
    <submittedName>
        <fullName evidence="1">SCO1664 family protein</fullName>
    </submittedName>
</protein>
<dbReference type="Proteomes" id="UP001501821">
    <property type="component" value="Unassembled WGS sequence"/>
</dbReference>
<sequence length="247" mass="27376">MADLVLRGRIMPASNATFLAELDGVEVVYKPVAGERPLWDFPDGTLADREVASYLVAEATGWDLVPRTWLGDGPHGPGMLQEWQEVDPDDDAVTLVPAGRVPTGWLSVFDGYDDRDREVTLVHEDSAPLRRLAVVDVLLNNADRKGGHVLAMPDGRRLGVDHGVTLHHERKLRTVLWGWAGEPLTVEEVEVVDHVRAAVRGGLGERLEQHLTDLELTALERRCERLLAIGRLPQPGRGWPAIPWPPF</sequence>
<reference evidence="2" key="1">
    <citation type="journal article" date="2019" name="Int. J. Syst. Evol. Microbiol.">
        <title>The Global Catalogue of Microorganisms (GCM) 10K type strain sequencing project: providing services to taxonomists for standard genome sequencing and annotation.</title>
        <authorList>
            <consortium name="The Broad Institute Genomics Platform"/>
            <consortium name="The Broad Institute Genome Sequencing Center for Infectious Disease"/>
            <person name="Wu L."/>
            <person name="Ma J."/>
        </authorList>
    </citation>
    <scope>NUCLEOTIDE SEQUENCE [LARGE SCALE GENOMIC DNA]</scope>
    <source>
        <strain evidence="2">JCM 16953</strain>
    </source>
</reference>
<dbReference type="NCBIfam" id="TIGR03843">
    <property type="entry name" value="SCO1664 family protein"/>
    <property type="match status" value="1"/>
</dbReference>
<dbReference type="RefSeq" id="WP_344776118.1">
    <property type="nucleotide sequence ID" value="NZ_BAABAH010000009.1"/>
</dbReference>
<keyword evidence="2" id="KW-1185">Reference proteome</keyword>
<accession>A0ABP7IPN7</accession>
<evidence type="ECO:0000313" key="1">
    <source>
        <dbReference type="EMBL" id="GAA3823518.1"/>
    </source>
</evidence>
<dbReference type="EMBL" id="BAABAH010000009">
    <property type="protein sequence ID" value="GAA3823518.1"/>
    <property type="molecule type" value="Genomic_DNA"/>
</dbReference>
<dbReference type="InterPro" id="IPR022292">
    <property type="entry name" value="CHP03843"/>
</dbReference>
<gene>
    <name evidence="1" type="ORF">GCM10022242_26240</name>
</gene>
<proteinExistence type="predicted"/>
<evidence type="ECO:0000313" key="2">
    <source>
        <dbReference type="Proteomes" id="UP001501821"/>
    </source>
</evidence>
<organism evidence="1 2">
    <name type="scientific">Nocardioides panacisoli</name>
    <dbReference type="NCBI Taxonomy" id="627624"/>
    <lineage>
        <taxon>Bacteria</taxon>
        <taxon>Bacillati</taxon>
        <taxon>Actinomycetota</taxon>
        <taxon>Actinomycetes</taxon>
        <taxon>Propionibacteriales</taxon>
        <taxon>Nocardioidaceae</taxon>
        <taxon>Nocardioides</taxon>
    </lineage>
</organism>
<comment type="caution">
    <text evidence="1">The sequence shown here is derived from an EMBL/GenBank/DDBJ whole genome shotgun (WGS) entry which is preliminary data.</text>
</comment>
<name>A0ABP7IPN7_9ACTN</name>